<protein>
    <submittedName>
        <fullName evidence="1">Uncharacterized protein</fullName>
    </submittedName>
</protein>
<organism evidence="1">
    <name type="scientific">marine metagenome</name>
    <dbReference type="NCBI Taxonomy" id="408172"/>
    <lineage>
        <taxon>unclassified sequences</taxon>
        <taxon>metagenomes</taxon>
        <taxon>ecological metagenomes</taxon>
    </lineage>
</organism>
<sequence length="57" mass="6761">MRENNLDDENLSLFFESRGKLNYPIPTEPEKVLEIIHFNLSNISFFNYFVTFTTSNI</sequence>
<reference evidence="1" key="1">
    <citation type="submission" date="2018-05" db="EMBL/GenBank/DDBJ databases">
        <authorList>
            <person name="Lanie J.A."/>
            <person name="Ng W.-L."/>
            <person name="Kazmierczak K.M."/>
            <person name="Andrzejewski T.M."/>
            <person name="Davidsen T.M."/>
            <person name="Wayne K.J."/>
            <person name="Tettelin H."/>
            <person name="Glass J.I."/>
            <person name="Rusch D."/>
            <person name="Podicherti R."/>
            <person name="Tsui H.-C.T."/>
            <person name="Winkler M.E."/>
        </authorList>
    </citation>
    <scope>NUCLEOTIDE SEQUENCE</scope>
</reference>
<dbReference type="AlphaFoldDB" id="A0A381ZNT7"/>
<accession>A0A381ZNT7</accession>
<gene>
    <name evidence="1" type="ORF">METZ01_LOCUS143376</name>
</gene>
<proteinExistence type="predicted"/>
<evidence type="ECO:0000313" key="1">
    <source>
        <dbReference type="EMBL" id="SVA90522.1"/>
    </source>
</evidence>
<dbReference type="EMBL" id="UINC01021931">
    <property type="protein sequence ID" value="SVA90522.1"/>
    <property type="molecule type" value="Genomic_DNA"/>
</dbReference>
<name>A0A381ZNT7_9ZZZZ</name>